<name>A0A484LRK0_9ASTE</name>
<evidence type="ECO:0000313" key="5">
    <source>
        <dbReference type="EMBL" id="VFQ78985.1"/>
    </source>
</evidence>
<dbReference type="InterPro" id="IPR051105">
    <property type="entry name" value="WWC/KIBRA_Hippo_Reg"/>
</dbReference>
<dbReference type="AlphaFoldDB" id="A0A484LRK0"/>
<keyword evidence="2" id="KW-0963">Cytoplasm</keyword>
<dbReference type="InterPro" id="IPR001202">
    <property type="entry name" value="WW_dom"/>
</dbReference>
<organism evidence="5 6">
    <name type="scientific">Cuscuta campestris</name>
    <dbReference type="NCBI Taxonomy" id="132261"/>
    <lineage>
        <taxon>Eukaryota</taxon>
        <taxon>Viridiplantae</taxon>
        <taxon>Streptophyta</taxon>
        <taxon>Embryophyta</taxon>
        <taxon>Tracheophyta</taxon>
        <taxon>Spermatophyta</taxon>
        <taxon>Magnoliopsida</taxon>
        <taxon>eudicotyledons</taxon>
        <taxon>Gunneridae</taxon>
        <taxon>Pentapetalae</taxon>
        <taxon>asterids</taxon>
        <taxon>lamiids</taxon>
        <taxon>Solanales</taxon>
        <taxon>Convolvulaceae</taxon>
        <taxon>Cuscuteae</taxon>
        <taxon>Cuscuta</taxon>
        <taxon>Cuscuta subgen. Grammica</taxon>
        <taxon>Cuscuta sect. Cleistogrammica</taxon>
    </lineage>
</organism>
<dbReference type="InterPro" id="IPR036020">
    <property type="entry name" value="WW_dom_sf"/>
</dbReference>
<protein>
    <recommendedName>
        <fullName evidence="4">WW domain-containing protein</fullName>
    </recommendedName>
</protein>
<keyword evidence="6" id="KW-1185">Reference proteome</keyword>
<sequence>MTQVAGLVVIIGAGDSKDHPNKRKRFHHAVEEEEEDDQITSQRAKTINSLLGIELPLLTPLPLEWQRCLDIKSGQVYFYNTRTNEKTSRDPRLRRREPPANLDLELNLLCGSSERHVGDNFTEMTKVSGGTQTRDGQLTASKNSGGGGKKRRGVFLSLARSPSWLTFDGDGDVEEEEEMVTAVCKECHMLVMLCKAAPTCPNCKSVSLPAPGLDHMWSPNKASPLLLN</sequence>
<feature type="domain" description="WW" evidence="4">
    <location>
        <begin position="59"/>
        <end position="93"/>
    </location>
</feature>
<feature type="compositionally biased region" description="Polar residues" evidence="3">
    <location>
        <begin position="126"/>
        <end position="143"/>
    </location>
</feature>
<dbReference type="Proteomes" id="UP000595140">
    <property type="component" value="Unassembled WGS sequence"/>
</dbReference>
<dbReference type="OrthoDB" id="1424894at2759"/>
<feature type="region of interest" description="Disordered" evidence="3">
    <location>
        <begin position="126"/>
        <end position="152"/>
    </location>
</feature>
<evidence type="ECO:0000256" key="2">
    <source>
        <dbReference type="ARBA" id="ARBA00022490"/>
    </source>
</evidence>
<dbReference type="SUPFAM" id="SSF51045">
    <property type="entry name" value="WW domain"/>
    <property type="match status" value="1"/>
</dbReference>
<dbReference type="Gene3D" id="2.20.70.10">
    <property type="match status" value="1"/>
</dbReference>
<evidence type="ECO:0000313" key="6">
    <source>
        <dbReference type="Proteomes" id="UP000595140"/>
    </source>
</evidence>
<dbReference type="PROSITE" id="PS50020">
    <property type="entry name" value="WW_DOMAIN_2"/>
    <property type="match status" value="1"/>
</dbReference>
<dbReference type="EMBL" id="OOIL02001890">
    <property type="protein sequence ID" value="VFQ78985.1"/>
    <property type="molecule type" value="Genomic_DNA"/>
</dbReference>
<comment type="subcellular location">
    <subcellularLocation>
        <location evidence="1">Cytoplasm</location>
    </subcellularLocation>
</comment>
<proteinExistence type="predicted"/>
<dbReference type="PANTHER" id="PTHR14791:SF42">
    <property type="entry name" value="F16L1.2 PROTEIN"/>
    <property type="match status" value="1"/>
</dbReference>
<reference evidence="5 6" key="1">
    <citation type="submission" date="2018-04" db="EMBL/GenBank/DDBJ databases">
        <authorList>
            <person name="Vogel A."/>
        </authorList>
    </citation>
    <scope>NUCLEOTIDE SEQUENCE [LARGE SCALE GENOMIC DNA]</scope>
</reference>
<evidence type="ECO:0000259" key="4">
    <source>
        <dbReference type="PROSITE" id="PS50020"/>
    </source>
</evidence>
<accession>A0A484LRK0</accession>
<dbReference type="GO" id="GO:0005737">
    <property type="term" value="C:cytoplasm"/>
    <property type="evidence" value="ECO:0007669"/>
    <property type="project" value="UniProtKB-SubCell"/>
</dbReference>
<evidence type="ECO:0000256" key="3">
    <source>
        <dbReference type="SAM" id="MobiDB-lite"/>
    </source>
</evidence>
<dbReference type="PANTHER" id="PTHR14791">
    <property type="entry name" value="BOMB/KIRA PROTEINS"/>
    <property type="match status" value="1"/>
</dbReference>
<evidence type="ECO:0000256" key="1">
    <source>
        <dbReference type="ARBA" id="ARBA00004496"/>
    </source>
</evidence>
<gene>
    <name evidence="5" type="ORF">CCAM_LOCUS20761</name>
</gene>